<evidence type="ECO:0000313" key="1">
    <source>
        <dbReference type="EMBL" id="KYN34558.1"/>
    </source>
</evidence>
<dbReference type="Proteomes" id="UP000078541">
    <property type="component" value="Unassembled WGS sequence"/>
</dbReference>
<accession>A0A195F266</accession>
<sequence>MLNYRVRYTGAAPSAYTPLKHVAITVHTLRTHARASSLLRAIPIHGVTVIITECLHSRGVAHARSSVQNCRSAAATWSPVPTYIFITFSFPHNPVITKHDYQIKSCYRLHYSGKGRNCAVLLSPS</sequence>
<reference evidence="1 2" key="1">
    <citation type="submission" date="2016-03" db="EMBL/GenBank/DDBJ databases">
        <title>Trachymyrmex septentrionalis WGS genome.</title>
        <authorList>
            <person name="Nygaard S."/>
            <person name="Hu H."/>
            <person name="Boomsma J."/>
            <person name="Zhang G."/>
        </authorList>
    </citation>
    <scope>NUCLEOTIDE SEQUENCE [LARGE SCALE GENOMIC DNA]</scope>
    <source>
        <strain evidence="1">Tsep2-gDNA-1</strain>
        <tissue evidence="1">Whole body</tissue>
    </source>
</reference>
<proteinExistence type="predicted"/>
<dbReference type="AlphaFoldDB" id="A0A195F266"/>
<dbReference type="EMBL" id="KQ981856">
    <property type="protein sequence ID" value="KYN34558.1"/>
    <property type="molecule type" value="Genomic_DNA"/>
</dbReference>
<gene>
    <name evidence="1" type="ORF">ALC56_11046</name>
</gene>
<evidence type="ECO:0000313" key="2">
    <source>
        <dbReference type="Proteomes" id="UP000078541"/>
    </source>
</evidence>
<organism evidence="1 2">
    <name type="scientific">Trachymyrmex septentrionalis</name>
    <dbReference type="NCBI Taxonomy" id="34720"/>
    <lineage>
        <taxon>Eukaryota</taxon>
        <taxon>Metazoa</taxon>
        <taxon>Ecdysozoa</taxon>
        <taxon>Arthropoda</taxon>
        <taxon>Hexapoda</taxon>
        <taxon>Insecta</taxon>
        <taxon>Pterygota</taxon>
        <taxon>Neoptera</taxon>
        <taxon>Endopterygota</taxon>
        <taxon>Hymenoptera</taxon>
        <taxon>Apocrita</taxon>
        <taxon>Aculeata</taxon>
        <taxon>Formicoidea</taxon>
        <taxon>Formicidae</taxon>
        <taxon>Myrmicinae</taxon>
        <taxon>Trachymyrmex</taxon>
    </lineage>
</organism>
<keyword evidence="2" id="KW-1185">Reference proteome</keyword>
<name>A0A195F266_9HYME</name>
<protein>
    <submittedName>
        <fullName evidence="1">Uncharacterized protein</fullName>
    </submittedName>
</protein>